<dbReference type="InterPro" id="IPR050537">
    <property type="entry name" value="2-oxoacid_dehydrogenase"/>
</dbReference>
<accession>G3IRZ0</accession>
<dbReference type="SUPFAM" id="SSF47005">
    <property type="entry name" value="Peripheral subunit-binding domain of 2-oxo acid dehydrogenase complex"/>
    <property type="match status" value="1"/>
</dbReference>
<evidence type="ECO:0000259" key="14">
    <source>
        <dbReference type="PROSITE" id="PS51826"/>
    </source>
</evidence>
<dbReference type="GO" id="GO:0045252">
    <property type="term" value="C:oxoglutarate dehydrogenase complex"/>
    <property type="evidence" value="ECO:0007669"/>
    <property type="project" value="UniProtKB-UniRule"/>
</dbReference>
<dbReference type="SUPFAM" id="SSF52777">
    <property type="entry name" value="CoA-dependent acyltransferases"/>
    <property type="match status" value="1"/>
</dbReference>
<evidence type="ECO:0000256" key="12">
    <source>
        <dbReference type="SAM" id="MobiDB-lite"/>
    </source>
</evidence>
<evidence type="ECO:0000256" key="2">
    <source>
        <dbReference type="ARBA" id="ARBA00005145"/>
    </source>
</evidence>
<evidence type="ECO:0000256" key="7">
    <source>
        <dbReference type="ARBA" id="ARBA00022679"/>
    </source>
</evidence>
<dbReference type="Pfam" id="PF00198">
    <property type="entry name" value="2-oxoacid_dh"/>
    <property type="match status" value="1"/>
</dbReference>
<dbReference type="InterPro" id="IPR036625">
    <property type="entry name" value="E3-bd_dom_sf"/>
</dbReference>
<dbReference type="PANTHER" id="PTHR43416:SF5">
    <property type="entry name" value="DIHYDROLIPOYLLYSINE-RESIDUE SUCCINYLTRANSFERASE COMPONENT OF 2-OXOGLUTARATE DEHYDROGENASE COMPLEX, MITOCHONDRIAL"/>
    <property type="match status" value="1"/>
</dbReference>
<comment type="cofactor">
    <cofactor evidence="11">
        <name>(R)-lipoate</name>
        <dbReference type="ChEBI" id="CHEBI:83088"/>
    </cofactor>
    <text evidence="11">Binds 1 lipoyl cofactor covalently.</text>
</comment>
<evidence type="ECO:0000256" key="1">
    <source>
        <dbReference type="ARBA" id="ARBA00004052"/>
    </source>
</evidence>
<feature type="region of interest" description="Disordered" evidence="12">
    <location>
        <begin position="80"/>
        <end position="104"/>
    </location>
</feature>
<keyword evidence="6 11" id="KW-0816">Tricarboxylic acid cycle</keyword>
<dbReference type="UniPathway" id="UPA00868">
    <property type="reaction ID" value="UER00840"/>
</dbReference>
<comment type="catalytic activity">
    <reaction evidence="10 11">
        <text>N(6)-[(R)-dihydrolipoyl]-L-lysyl-[protein] + succinyl-CoA = N(6)-[(R)-S(8)-succinyldihydrolipoyl]-L-lysyl-[protein] + CoA</text>
        <dbReference type="Rhea" id="RHEA:15213"/>
        <dbReference type="Rhea" id="RHEA-COMP:10475"/>
        <dbReference type="Rhea" id="RHEA-COMP:20092"/>
        <dbReference type="ChEBI" id="CHEBI:57287"/>
        <dbReference type="ChEBI" id="CHEBI:57292"/>
        <dbReference type="ChEBI" id="CHEBI:83100"/>
        <dbReference type="ChEBI" id="CHEBI:83120"/>
        <dbReference type="EC" id="2.3.1.61"/>
    </reaction>
</comment>
<proteinExistence type="inferred from homology"/>
<comment type="function">
    <text evidence="1 11">E2 component of the 2-oxoglutarate dehydrogenase (OGDH) complex which catalyzes the second step in the conversion of 2-oxoglutarate to succinyl-CoA and CO(2).</text>
</comment>
<dbReference type="STRING" id="697282.Mettu_1003"/>
<dbReference type="AlphaFoldDB" id="G3IRZ0"/>
<dbReference type="CDD" id="cd06849">
    <property type="entry name" value="lipoyl_domain"/>
    <property type="match status" value="1"/>
</dbReference>
<dbReference type="HOGENOM" id="CLU_016733_0_0_6"/>
<dbReference type="Gene3D" id="3.30.559.10">
    <property type="entry name" value="Chloramphenicol acetyltransferase-like domain"/>
    <property type="match status" value="1"/>
</dbReference>
<evidence type="ECO:0000256" key="11">
    <source>
        <dbReference type="RuleBase" id="RU361138"/>
    </source>
</evidence>
<dbReference type="NCBIfam" id="TIGR01347">
    <property type="entry name" value="sucB"/>
    <property type="match status" value="1"/>
</dbReference>
<dbReference type="Pfam" id="PF00364">
    <property type="entry name" value="Biotin_lipoyl"/>
    <property type="match status" value="1"/>
</dbReference>
<dbReference type="FunFam" id="3.30.559.10:FF:000007">
    <property type="entry name" value="Dihydrolipoamide acetyltransferase component of pyruvate dehydrogenase complex"/>
    <property type="match status" value="1"/>
</dbReference>
<dbReference type="GO" id="GO:0033512">
    <property type="term" value="P:L-lysine catabolic process to acetyl-CoA via saccharopine"/>
    <property type="evidence" value="ECO:0007669"/>
    <property type="project" value="UniProtKB-UniRule"/>
</dbReference>
<dbReference type="Pfam" id="PF02817">
    <property type="entry name" value="E3_binding"/>
    <property type="match status" value="1"/>
</dbReference>
<evidence type="ECO:0000313" key="16">
    <source>
        <dbReference type="Proteomes" id="UP000004664"/>
    </source>
</evidence>
<dbReference type="eggNOG" id="COG0508">
    <property type="taxonomic scope" value="Bacteria"/>
</dbReference>
<protein>
    <recommendedName>
        <fullName evidence="5 11">Dihydrolipoyllysine-residue succinyltransferase component of 2-oxoglutarate dehydrogenase complex</fullName>
        <ecNumber evidence="4 11">2.3.1.61</ecNumber>
    </recommendedName>
    <alternativeName>
        <fullName evidence="11">2-oxoglutarate dehydrogenase complex component E2</fullName>
    </alternativeName>
</protein>
<organism evidence="15 16">
    <name type="scientific">Methylobacter tundripaludum (strain ATCC BAA-1195 / DSM 17260 / SV96)</name>
    <dbReference type="NCBI Taxonomy" id="697282"/>
    <lineage>
        <taxon>Bacteria</taxon>
        <taxon>Pseudomonadati</taxon>
        <taxon>Pseudomonadota</taxon>
        <taxon>Gammaproteobacteria</taxon>
        <taxon>Methylococcales</taxon>
        <taxon>Methylococcaceae</taxon>
        <taxon>Methylobacter</taxon>
    </lineage>
</organism>
<dbReference type="InterPro" id="IPR006255">
    <property type="entry name" value="SucB"/>
</dbReference>
<dbReference type="NCBIfam" id="NF004309">
    <property type="entry name" value="PRK05704.1"/>
    <property type="match status" value="1"/>
</dbReference>
<dbReference type="PANTHER" id="PTHR43416">
    <property type="entry name" value="DIHYDROLIPOYLLYSINE-RESIDUE SUCCINYLTRANSFERASE COMPONENT OF 2-OXOGLUTARATE DEHYDROGENASE COMPLEX, MITOCHONDRIAL-RELATED"/>
    <property type="match status" value="1"/>
</dbReference>
<comment type="similarity">
    <text evidence="3 11">Belongs to the 2-oxoacid dehydrogenase family.</text>
</comment>
<evidence type="ECO:0000256" key="3">
    <source>
        <dbReference type="ARBA" id="ARBA00007317"/>
    </source>
</evidence>
<dbReference type="PROSITE" id="PS00189">
    <property type="entry name" value="LIPOYL"/>
    <property type="match status" value="1"/>
</dbReference>
<evidence type="ECO:0000256" key="8">
    <source>
        <dbReference type="ARBA" id="ARBA00022823"/>
    </source>
</evidence>
<dbReference type="Gene3D" id="4.10.320.10">
    <property type="entry name" value="E3-binding domain"/>
    <property type="match status" value="1"/>
</dbReference>
<dbReference type="EC" id="2.3.1.61" evidence="4 11"/>
<dbReference type="RefSeq" id="WP_006890175.1">
    <property type="nucleotide sequence ID" value="NZ_JH109152.1"/>
</dbReference>
<dbReference type="Gene3D" id="2.40.50.100">
    <property type="match status" value="1"/>
</dbReference>
<feature type="domain" description="Lipoyl-binding" evidence="13">
    <location>
        <begin position="2"/>
        <end position="77"/>
    </location>
</feature>
<sequence length="422" mass="46354">MSIEVLVPNLPESVSDATLITWHKQPGDTVIKNENLVDLETDKVVLEVPAPESGILGKILKEDGSIVVGGEVLALLEPQAVEEGQKTAATAPEPEDEDESDIPLSPSVRRLIAENALDPSIIKGSGKDGRLTKTDVLDYLHKKTLQEAQLIVPTAKAEIPLSPPLTKEETATAISHPAPKEETGRVISNLRPEQRVPMTRLRAKVAERLLQAQQNAAMLTTFNEVNMQNVIDLRNQYKERFEKKHHVKLGFMSFFVKASIEALKRFPAINASIDDNDIIYHGYYDIGIAVSTERGLIVPVLRDADQLDFAGIEQSIVDFGAKTRSGTLTYDDLKGGTFTITNGGIFGSMLSTPILNPPQCAILGMHAIKERPVVENGQIVIRPIMYLALSYDHRLVDGREAVQFLVTIKECLEAPAHLLLNI</sequence>
<dbReference type="EMBL" id="JH109152">
    <property type="protein sequence ID" value="EGW22201.1"/>
    <property type="molecule type" value="Genomic_DNA"/>
</dbReference>
<evidence type="ECO:0000259" key="13">
    <source>
        <dbReference type="PROSITE" id="PS50968"/>
    </source>
</evidence>
<dbReference type="InterPro" id="IPR004167">
    <property type="entry name" value="PSBD"/>
</dbReference>
<dbReference type="GO" id="GO:0004149">
    <property type="term" value="F:dihydrolipoyllysine-residue succinyltransferase activity"/>
    <property type="evidence" value="ECO:0007669"/>
    <property type="project" value="UniProtKB-UniRule"/>
</dbReference>
<dbReference type="GO" id="GO:0006099">
    <property type="term" value="P:tricarboxylic acid cycle"/>
    <property type="evidence" value="ECO:0007669"/>
    <property type="project" value="UniProtKB-UniRule"/>
</dbReference>
<keyword evidence="8 11" id="KW-0450">Lipoyl</keyword>
<keyword evidence="7 11" id="KW-0808">Transferase</keyword>
<dbReference type="InterPro" id="IPR023213">
    <property type="entry name" value="CAT-like_dom_sf"/>
</dbReference>
<dbReference type="SUPFAM" id="SSF51230">
    <property type="entry name" value="Single hybrid motif"/>
    <property type="match status" value="1"/>
</dbReference>
<feature type="domain" description="Peripheral subunit-binding (PSBD)" evidence="14">
    <location>
        <begin position="103"/>
        <end position="140"/>
    </location>
</feature>
<dbReference type="GO" id="GO:0005829">
    <property type="term" value="C:cytosol"/>
    <property type="evidence" value="ECO:0007669"/>
    <property type="project" value="TreeGrafter"/>
</dbReference>
<keyword evidence="16" id="KW-1185">Reference proteome</keyword>
<dbReference type="InterPro" id="IPR001078">
    <property type="entry name" value="2-oxoacid_DH_actylTfrase"/>
</dbReference>
<dbReference type="Proteomes" id="UP000004664">
    <property type="component" value="Unassembled WGS sequence"/>
</dbReference>
<evidence type="ECO:0000256" key="4">
    <source>
        <dbReference type="ARBA" id="ARBA00012945"/>
    </source>
</evidence>
<keyword evidence="9 11" id="KW-0012">Acyltransferase</keyword>
<evidence type="ECO:0000256" key="6">
    <source>
        <dbReference type="ARBA" id="ARBA00022532"/>
    </source>
</evidence>
<dbReference type="PROSITE" id="PS51826">
    <property type="entry name" value="PSBD"/>
    <property type="match status" value="1"/>
</dbReference>
<dbReference type="PROSITE" id="PS50968">
    <property type="entry name" value="BIOTINYL_LIPOYL"/>
    <property type="match status" value="1"/>
</dbReference>
<comment type="pathway">
    <text evidence="2 11">Amino-acid degradation; L-lysine degradation via saccharopine pathway; glutaryl-CoA from L-lysine: step 6/6.</text>
</comment>
<gene>
    <name evidence="15" type="ORF">Mettu_1003</name>
</gene>
<evidence type="ECO:0000256" key="10">
    <source>
        <dbReference type="ARBA" id="ARBA00052761"/>
    </source>
</evidence>
<evidence type="ECO:0000256" key="5">
    <source>
        <dbReference type="ARBA" id="ARBA00019511"/>
    </source>
</evidence>
<dbReference type="OrthoDB" id="9805770at2"/>
<dbReference type="InterPro" id="IPR011053">
    <property type="entry name" value="Single_hybrid_motif"/>
</dbReference>
<reference evidence="15 16" key="1">
    <citation type="submission" date="2011-06" db="EMBL/GenBank/DDBJ databases">
        <title>Genomic sequence of Methylobacter tundripaludum SV96.</title>
        <authorList>
            <consortium name="US DOE Joint Genome Institute"/>
            <person name="Lucas S."/>
            <person name="Han J."/>
            <person name="Lapidus A."/>
            <person name="Cheng J.-F."/>
            <person name="Goodwin L."/>
            <person name="Pitluck S."/>
            <person name="Held B."/>
            <person name="Detter J.C."/>
            <person name="Han C."/>
            <person name="Tapia R."/>
            <person name="Land M."/>
            <person name="Hauser L."/>
            <person name="Kyrpides N."/>
            <person name="Ivanova N."/>
            <person name="Ovchinnikova G."/>
            <person name="Pagani I."/>
            <person name="Klotz M.G."/>
            <person name="Dispirito A.A."/>
            <person name="Murrell J.C."/>
            <person name="Dunfield P."/>
            <person name="Kalyuzhnaya M.G."/>
            <person name="Svenning M."/>
            <person name="Trotsenko Y.A."/>
            <person name="Stein L.Y."/>
            <person name="Woyke T."/>
        </authorList>
    </citation>
    <scope>NUCLEOTIDE SEQUENCE [LARGE SCALE GENOMIC DNA]</scope>
    <source>
        <strain evidence="16">ATCC BAA-1195 / DSM 17260 / SV96</strain>
    </source>
</reference>
<evidence type="ECO:0000313" key="15">
    <source>
        <dbReference type="EMBL" id="EGW22201.1"/>
    </source>
</evidence>
<name>G3IRZ0_METTV</name>
<dbReference type="InterPro" id="IPR003016">
    <property type="entry name" value="2-oxoA_DH_lipoyl-BS"/>
</dbReference>
<dbReference type="InterPro" id="IPR000089">
    <property type="entry name" value="Biotin_lipoyl"/>
</dbReference>
<evidence type="ECO:0000256" key="9">
    <source>
        <dbReference type="ARBA" id="ARBA00023315"/>
    </source>
</evidence>